<evidence type="ECO:0000313" key="12">
    <source>
        <dbReference type="Proteomes" id="UP000005289"/>
    </source>
</evidence>
<dbReference type="GO" id="GO:0005886">
    <property type="term" value="C:plasma membrane"/>
    <property type="evidence" value="ECO:0007669"/>
    <property type="project" value="TreeGrafter"/>
</dbReference>
<evidence type="ECO:0000256" key="7">
    <source>
        <dbReference type="ARBA" id="ARBA00023136"/>
    </source>
</evidence>
<keyword evidence="7 9" id="KW-0472">Membrane</keyword>
<dbReference type="EMBL" id="CP007029">
    <property type="protein sequence ID" value="AHE97243.1"/>
    <property type="molecule type" value="Genomic_DNA"/>
</dbReference>
<proteinExistence type="predicted"/>
<organism evidence="11 12">
    <name type="scientific">Thioalkalivibrio paradoxus ARh 1</name>
    <dbReference type="NCBI Taxonomy" id="713585"/>
    <lineage>
        <taxon>Bacteria</taxon>
        <taxon>Pseudomonadati</taxon>
        <taxon>Pseudomonadota</taxon>
        <taxon>Gammaproteobacteria</taxon>
        <taxon>Chromatiales</taxon>
        <taxon>Ectothiorhodospiraceae</taxon>
        <taxon>Thioalkalivibrio</taxon>
    </lineage>
</organism>
<feature type="transmembrane region" description="Helical" evidence="9">
    <location>
        <begin position="246"/>
        <end position="268"/>
    </location>
</feature>
<dbReference type="Pfam" id="PF00535">
    <property type="entry name" value="Glycos_transf_2"/>
    <property type="match status" value="1"/>
</dbReference>
<evidence type="ECO:0000256" key="1">
    <source>
        <dbReference type="ARBA" id="ARBA00022475"/>
    </source>
</evidence>
<dbReference type="STRING" id="713585.THITH_02035"/>
<evidence type="ECO:0000256" key="4">
    <source>
        <dbReference type="ARBA" id="ARBA00022692"/>
    </source>
</evidence>
<dbReference type="PANTHER" id="PTHR48090:SF3">
    <property type="entry name" value="UNDECAPRENYL-PHOSPHATE 4-DEOXY-4-FORMAMIDO-L-ARABINOSE TRANSFERASE"/>
    <property type="match status" value="1"/>
</dbReference>
<name>W0DJT5_9GAMM</name>
<keyword evidence="6 9" id="KW-1133">Transmembrane helix</keyword>
<dbReference type="Gene3D" id="3.90.550.10">
    <property type="entry name" value="Spore Coat Polysaccharide Biosynthesis Protein SpsA, Chain A"/>
    <property type="match status" value="1"/>
</dbReference>
<evidence type="ECO:0000256" key="9">
    <source>
        <dbReference type="SAM" id="Phobius"/>
    </source>
</evidence>
<dbReference type="SUPFAM" id="SSF53448">
    <property type="entry name" value="Nucleotide-diphospho-sugar transferases"/>
    <property type="match status" value="1"/>
</dbReference>
<dbReference type="PANTHER" id="PTHR48090">
    <property type="entry name" value="UNDECAPRENYL-PHOSPHATE 4-DEOXY-4-FORMAMIDO-L-ARABINOSE TRANSFERASE-RELATED"/>
    <property type="match status" value="1"/>
</dbReference>
<protein>
    <submittedName>
        <fullName evidence="11">Glycosyl transferase</fullName>
    </submittedName>
</protein>
<evidence type="ECO:0000313" key="11">
    <source>
        <dbReference type="EMBL" id="AHE97243.1"/>
    </source>
</evidence>
<keyword evidence="4 9" id="KW-0812">Transmembrane</keyword>
<dbReference type="InterPro" id="IPR001173">
    <property type="entry name" value="Glyco_trans_2-like"/>
</dbReference>
<keyword evidence="12" id="KW-1185">Reference proteome</keyword>
<dbReference type="Proteomes" id="UP000005289">
    <property type="component" value="Chromosome"/>
</dbReference>
<reference evidence="11 12" key="1">
    <citation type="submission" date="2013-12" db="EMBL/GenBank/DDBJ databases">
        <authorList>
            <consortium name="DOE Joint Genome Institute"/>
            <person name="Muyzer G."/>
            <person name="Huntemann M."/>
            <person name="Han J."/>
            <person name="Chen A."/>
            <person name="Kyrpides N."/>
            <person name="Mavromatis K."/>
            <person name="Markowitz V."/>
            <person name="Palaniappan K."/>
            <person name="Ivanova N."/>
            <person name="Schaumberg A."/>
            <person name="Pati A."/>
            <person name="Liolios K."/>
            <person name="Nordberg H.P."/>
            <person name="Cantor M.N."/>
            <person name="Hua S.X."/>
            <person name="Woyke T."/>
        </authorList>
    </citation>
    <scope>NUCLEOTIDE SEQUENCE [LARGE SCALE GENOMIC DNA]</scope>
    <source>
        <strain evidence="11 12">ARh 1</strain>
    </source>
</reference>
<evidence type="ECO:0000256" key="8">
    <source>
        <dbReference type="SAM" id="MobiDB-lite"/>
    </source>
</evidence>
<accession>W0DJT5</accession>
<keyword evidence="3 11" id="KW-0808">Transferase</keyword>
<dbReference type="AlphaFoldDB" id="W0DJT5"/>
<dbReference type="InterPro" id="IPR029044">
    <property type="entry name" value="Nucleotide-diphossugar_trans"/>
</dbReference>
<dbReference type="InterPro" id="IPR050256">
    <property type="entry name" value="Glycosyltransferase_2"/>
</dbReference>
<gene>
    <name evidence="11" type="ORF">THITH_02035</name>
</gene>
<sequence length="346" mass="38261">MSEPAPLSAPFLSVIVPFFNEAENAEKLVDEVTTVLGDYRGMWELLCVDDGSDDGTAERLERKAATAPERIRVLRLRRNFGQTAALQAGIDASRGELIATLDGDLQNDPADLPRMVDELLERDLDLLTGWRRNRQDGYLLRLLPSKIANALIRRVTGVRIRDYGCGTKVFRGEVLRRIRLFGEMHRFIPVWIAGVTAPARIGETPVNHRPRTGGRSKYGLSRAFRVLPDLLAVFFFLRYRARPGHFFGSIGIAFGLIGTAIMAWLLIAKLGFGQDIGDRPLLLFGVLALVFSIQFLTTGVLAELLARTYFDSPRAPSYLLAPGSETPERPGKRPSGTGAPSDTRDA</sequence>
<dbReference type="HOGENOM" id="CLU_033536_0_0_6"/>
<dbReference type="GO" id="GO:0016757">
    <property type="term" value="F:glycosyltransferase activity"/>
    <property type="evidence" value="ECO:0007669"/>
    <property type="project" value="UniProtKB-KW"/>
</dbReference>
<dbReference type="OrthoDB" id="9811884at2"/>
<feature type="transmembrane region" description="Helical" evidence="9">
    <location>
        <begin position="280"/>
        <end position="302"/>
    </location>
</feature>
<keyword evidence="5" id="KW-0448">Lipopolysaccharide biosynthesis</keyword>
<evidence type="ECO:0000256" key="6">
    <source>
        <dbReference type="ARBA" id="ARBA00022989"/>
    </source>
</evidence>
<feature type="domain" description="Glycosyltransferase 2-like" evidence="10">
    <location>
        <begin position="13"/>
        <end position="178"/>
    </location>
</feature>
<evidence type="ECO:0000256" key="5">
    <source>
        <dbReference type="ARBA" id="ARBA00022985"/>
    </source>
</evidence>
<dbReference type="RefSeq" id="WP_006746190.1">
    <property type="nucleotide sequence ID" value="NZ_CP007029.1"/>
</dbReference>
<evidence type="ECO:0000259" key="10">
    <source>
        <dbReference type="Pfam" id="PF00535"/>
    </source>
</evidence>
<dbReference type="KEGG" id="tti:THITH_02035"/>
<evidence type="ECO:0000256" key="3">
    <source>
        <dbReference type="ARBA" id="ARBA00022679"/>
    </source>
</evidence>
<keyword evidence="1" id="KW-1003">Cell membrane</keyword>
<feature type="region of interest" description="Disordered" evidence="8">
    <location>
        <begin position="320"/>
        <end position="346"/>
    </location>
</feature>
<keyword evidence="2" id="KW-0328">Glycosyltransferase</keyword>
<dbReference type="GO" id="GO:0009103">
    <property type="term" value="P:lipopolysaccharide biosynthetic process"/>
    <property type="evidence" value="ECO:0007669"/>
    <property type="project" value="UniProtKB-KW"/>
</dbReference>
<dbReference type="CDD" id="cd04187">
    <property type="entry name" value="DPM1_like_bac"/>
    <property type="match status" value="1"/>
</dbReference>
<evidence type="ECO:0000256" key="2">
    <source>
        <dbReference type="ARBA" id="ARBA00022676"/>
    </source>
</evidence>